<dbReference type="GO" id="GO:0051539">
    <property type="term" value="F:4 iron, 4 sulfur cluster binding"/>
    <property type="evidence" value="ECO:0007669"/>
    <property type="project" value="UniProtKB-KW"/>
</dbReference>
<keyword evidence="7" id="KW-0004">4Fe-4S</keyword>
<evidence type="ECO:0000256" key="8">
    <source>
        <dbReference type="ARBA" id="ARBA00022723"/>
    </source>
</evidence>
<gene>
    <name evidence="16" type="ORF">CCE28_17775</name>
</gene>
<proteinExistence type="inferred from homology"/>
<sequence>METKKFNHSDCLNFATIDVAKGFCRVTNEVILTDTDICPKFSQSSKCKNCAHFSNPNEDNIGTCSGLEDRSWTYGDLNAITCNGYEKI</sequence>
<feature type="domain" description="4-hydroxyphenylacetate decarboxylase small gamma subunit N-terminal" evidence="15">
    <location>
        <begin position="8"/>
        <end position="36"/>
    </location>
</feature>
<dbReference type="GO" id="GO:0046872">
    <property type="term" value="F:metal ion binding"/>
    <property type="evidence" value="ECO:0007669"/>
    <property type="project" value="UniProtKB-KW"/>
</dbReference>
<comment type="similarity">
    <text evidence="4">Belongs to the HPA decarboxylase small subunit family.</text>
</comment>
<dbReference type="InterPro" id="IPR040923">
    <property type="entry name" value="HpdC_C"/>
</dbReference>
<comment type="cofactor">
    <cofactor evidence="3">
        <name>[4Fe-4S] cluster</name>
        <dbReference type="ChEBI" id="CHEBI:49883"/>
    </cofactor>
</comment>
<dbReference type="RefSeq" id="WP_095135074.1">
    <property type="nucleotide sequence ID" value="NZ_NIBG01000022.1"/>
</dbReference>
<comment type="caution">
    <text evidence="16">The sequence shown here is derived from an EMBL/GenBank/DDBJ whole genome shotgun (WGS) entry which is preliminary data.</text>
</comment>
<keyword evidence="17" id="KW-1185">Reference proteome</keyword>
<dbReference type="Gene3D" id="2.20.70.100">
    <property type="match status" value="2"/>
</dbReference>
<evidence type="ECO:0000256" key="3">
    <source>
        <dbReference type="ARBA" id="ARBA00001966"/>
    </source>
</evidence>
<dbReference type="InterPro" id="IPR053727">
    <property type="entry name" value="HPA_decarboxylase_ss_sf"/>
</dbReference>
<evidence type="ECO:0000256" key="1">
    <source>
        <dbReference type="ARBA" id="ARBA00000127"/>
    </source>
</evidence>
<evidence type="ECO:0000313" key="16">
    <source>
        <dbReference type="EMBL" id="PAB57849.1"/>
    </source>
</evidence>
<feature type="domain" description="4-hydroxyphenylacetate decarboxylase small gamma subunit C-terminal" evidence="14">
    <location>
        <begin position="46"/>
        <end position="83"/>
    </location>
</feature>
<name>A0A267ME63_9FIRM</name>
<evidence type="ECO:0000259" key="14">
    <source>
        <dbReference type="Pfam" id="PF18524"/>
    </source>
</evidence>
<dbReference type="Pfam" id="PF18671">
    <property type="entry name" value="4HPAD_g_N"/>
    <property type="match status" value="1"/>
</dbReference>
<dbReference type="Pfam" id="PF18524">
    <property type="entry name" value="HPIP_like"/>
    <property type="match status" value="1"/>
</dbReference>
<evidence type="ECO:0000259" key="15">
    <source>
        <dbReference type="Pfam" id="PF18671"/>
    </source>
</evidence>
<dbReference type="GO" id="GO:0043722">
    <property type="term" value="F:4-hydroxyphenylacetate decarboxylase activity"/>
    <property type="evidence" value="ECO:0007669"/>
    <property type="project" value="UniProtKB-EC"/>
</dbReference>
<dbReference type="EC" id="4.1.1.83" evidence="5"/>
<keyword evidence="8" id="KW-0479">Metal-binding</keyword>
<comment type="catalytic activity">
    <reaction evidence="2">
        <text>3,4-dihydroxyphenylacetate + H(+) = 4-methylcatechol + CO2</text>
        <dbReference type="Rhea" id="RHEA:62556"/>
        <dbReference type="ChEBI" id="CHEBI:15378"/>
        <dbReference type="ChEBI" id="CHEBI:16526"/>
        <dbReference type="ChEBI" id="CHEBI:17254"/>
        <dbReference type="ChEBI" id="CHEBI:17612"/>
        <dbReference type="EC" id="4.1.1.83"/>
    </reaction>
    <physiologicalReaction direction="left-to-right" evidence="2">
        <dbReference type="Rhea" id="RHEA:62557"/>
    </physiologicalReaction>
</comment>
<comment type="catalytic activity">
    <reaction evidence="1">
        <text>4-hydroxyphenylacetate + H(+) = 4-methylphenol + CO2</text>
        <dbReference type="Rhea" id="RHEA:22732"/>
        <dbReference type="ChEBI" id="CHEBI:15378"/>
        <dbReference type="ChEBI" id="CHEBI:16526"/>
        <dbReference type="ChEBI" id="CHEBI:17847"/>
        <dbReference type="ChEBI" id="CHEBI:48999"/>
        <dbReference type="EC" id="4.1.1.83"/>
    </reaction>
    <physiologicalReaction direction="left-to-right" evidence="1">
        <dbReference type="Rhea" id="RHEA:22733"/>
    </physiologicalReaction>
</comment>
<dbReference type="OrthoDB" id="3186521at2"/>
<dbReference type="EMBL" id="NIBG01000022">
    <property type="protein sequence ID" value="PAB57849.1"/>
    <property type="molecule type" value="Genomic_DNA"/>
</dbReference>
<evidence type="ECO:0000256" key="9">
    <source>
        <dbReference type="ARBA" id="ARBA00023004"/>
    </source>
</evidence>
<evidence type="ECO:0000256" key="10">
    <source>
        <dbReference type="ARBA" id="ARBA00023014"/>
    </source>
</evidence>
<keyword evidence="11" id="KW-0456">Lyase</keyword>
<accession>A0A267ME63</accession>
<evidence type="ECO:0000256" key="6">
    <source>
        <dbReference type="ARBA" id="ARBA00013463"/>
    </source>
</evidence>
<evidence type="ECO:0000313" key="17">
    <source>
        <dbReference type="Proteomes" id="UP000216024"/>
    </source>
</evidence>
<evidence type="ECO:0000256" key="4">
    <source>
        <dbReference type="ARBA" id="ARBA00008904"/>
    </source>
</evidence>
<evidence type="ECO:0000256" key="13">
    <source>
        <dbReference type="ARBA" id="ARBA00032959"/>
    </source>
</evidence>
<evidence type="ECO:0000256" key="12">
    <source>
        <dbReference type="ARBA" id="ARBA00029987"/>
    </source>
</evidence>
<evidence type="ECO:0000256" key="2">
    <source>
        <dbReference type="ARBA" id="ARBA00001088"/>
    </source>
</evidence>
<keyword evidence="9" id="KW-0408">Iron</keyword>
<keyword evidence="10" id="KW-0411">Iron-sulfur</keyword>
<protein>
    <recommendedName>
        <fullName evidence="6">4-hydroxyphenylacetate decarboxylase small subunit</fullName>
        <ecNumber evidence="5">4.1.1.83</ecNumber>
    </recommendedName>
    <alternativeName>
        <fullName evidence="12">4-hydroxyphenylacetate decarboxylase gamma subunit</fullName>
    </alternativeName>
    <alternativeName>
        <fullName evidence="13">p-hydroxyphenylacetate decarboxylase small subunit</fullName>
    </alternativeName>
</protein>
<organism evidence="16 17">
    <name type="scientific">Anaeromicrobium sediminis</name>
    <dbReference type="NCBI Taxonomy" id="1478221"/>
    <lineage>
        <taxon>Bacteria</taxon>
        <taxon>Bacillati</taxon>
        <taxon>Bacillota</taxon>
        <taxon>Clostridia</taxon>
        <taxon>Peptostreptococcales</taxon>
        <taxon>Thermotaleaceae</taxon>
        <taxon>Anaeromicrobium</taxon>
    </lineage>
</organism>
<evidence type="ECO:0000256" key="5">
    <source>
        <dbReference type="ARBA" id="ARBA00012283"/>
    </source>
</evidence>
<evidence type="ECO:0000256" key="7">
    <source>
        <dbReference type="ARBA" id="ARBA00022485"/>
    </source>
</evidence>
<dbReference type="InterPro" id="IPR041125">
    <property type="entry name" value="4HPAD_g_N"/>
</dbReference>
<dbReference type="Proteomes" id="UP000216024">
    <property type="component" value="Unassembled WGS sequence"/>
</dbReference>
<dbReference type="AlphaFoldDB" id="A0A267ME63"/>
<reference evidence="16 17" key="1">
    <citation type="submission" date="2017-06" db="EMBL/GenBank/DDBJ databases">
        <title>Draft genome sequence of anaerobic fermentative bacterium Anaeromicrobium sediminis DY2726D isolated from West Pacific Ocean sediments.</title>
        <authorList>
            <person name="Zeng X."/>
        </authorList>
    </citation>
    <scope>NUCLEOTIDE SEQUENCE [LARGE SCALE GENOMIC DNA]</scope>
    <source>
        <strain evidence="16 17">DY2726D</strain>
    </source>
</reference>
<evidence type="ECO:0000256" key="11">
    <source>
        <dbReference type="ARBA" id="ARBA00023239"/>
    </source>
</evidence>
<dbReference type="NCBIfam" id="NF033716">
    <property type="entry name" value="glycyl_HPDL_Sma"/>
    <property type="match status" value="1"/>
</dbReference>